<name>A0A175W4M5_9PEZI</name>
<keyword evidence="1" id="KW-1133">Transmembrane helix</keyword>
<proteinExistence type="predicted"/>
<sequence length="403" mass="45799">MERDKIENDILSIVCGTPPEHLQSHRCHAKAYIDYYYNEISAGVHLEHDDVLFLVKLLREHSGTKRSEIQSALMDWCNISGQPSNTAVPATLQAFTVTGSEIPRNLAGLLKEGGDRPGKALAVAVQVMLALKLGVMVEGGVRTLWKETQSLQEIVGELFPLCTPEDDISLIPIKKSKLRARYLHDYAHVKLVWTDDLSEHLKLRTDKVPRQLRIFQYVSLLEAAWRRTQDQEVLVEKRVMEGGYYDAGFLWETLMTYKLLFPFQDEQWLKAMITRGGDDGPKDLRLVSPATMEIPWSLRAYELLPRGTKELYKLYPHWGLRLQIIFEEAEDPTPVTAMSMWFDRHKASRHAFGITVFAFTVTILFGLLSLGVGGAQIWIALCTWRPTDSGICWTAPENGTSRK</sequence>
<gene>
    <name evidence="2" type="ORF">MMYC01_205489</name>
</gene>
<dbReference type="EMBL" id="LCTW02000130">
    <property type="protein sequence ID" value="KXX78180.1"/>
    <property type="molecule type" value="Genomic_DNA"/>
</dbReference>
<keyword evidence="1" id="KW-0472">Membrane</keyword>
<evidence type="ECO:0000313" key="2">
    <source>
        <dbReference type="EMBL" id="KXX78180.1"/>
    </source>
</evidence>
<keyword evidence="3" id="KW-1185">Reference proteome</keyword>
<protein>
    <submittedName>
        <fullName evidence="2">Uncharacterized protein</fullName>
    </submittedName>
</protein>
<dbReference type="Proteomes" id="UP000078237">
    <property type="component" value="Unassembled WGS sequence"/>
</dbReference>
<organism evidence="2 3">
    <name type="scientific">Madurella mycetomatis</name>
    <dbReference type="NCBI Taxonomy" id="100816"/>
    <lineage>
        <taxon>Eukaryota</taxon>
        <taxon>Fungi</taxon>
        <taxon>Dikarya</taxon>
        <taxon>Ascomycota</taxon>
        <taxon>Pezizomycotina</taxon>
        <taxon>Sordariomycetes</taxon>
        <taxon>Sordariomycetidae</taxon>
        <taxon>Sordariales</taxon>
        <taxon>Sordariales incertae sedis</taxon>
        <taxon>Madurella</taxon>
    </lineage>
</organism>
<comment type="caution">
    <text evidence="2">The sequence shown here is derived from an EMBL/GenBank/DDBJ whole genome shotgun (WGS) entry which is preliminary data.</text>
</comment>
<evidence type="ECO:0000256" key="1">
    <source>
        <dbReference type="SAM" id="Phobius"/>
    </source>
</evidence>
<feature type="transmembrane region" description="Helical" evidence="1">
    <location>
        <begin position="351"/>
        <end position="379"/>
    </location>
</feature>
<reference evidence="2 3" key="1">
    <citation type="journal article" date="2016" name="Genome Announc.">
        <title>Genome Sequence of Madurella mycetomatis mm55, Isolated from a Human Mycetoma Case in Sudan.</title>
        <authorList>
            <person name="Smit S."/>
            <person name="Derks M.F."/>
            <person name="Bervoets S."/>
            <person name="Fahal A."/>
            <person name="van Leeuwen W."/>
            <person name="van Belkum A."/>
            <person name="van de Sande W.W."/>
        </authorList>
    </citation>
    <scope>NUCLEOTIDE SEQUENCE [LARGE SCALE GENOMIC DNA]</scope>
    <source>
        <strain evidence="3">mm55</strain>
    </source>
</reference>
<dbReference type="OrthoDB" id="5428890at2759"/>
<keyword evidence="1" id="KW-0812">Transmembrane</keyword>
<dbReference type="VEuPathDB" id="FungiDB:MMYC01_205489"/>
<dbReference type="AlphaFoldDB" id="A0A175W4M5"/>
<accession>A0A175W4M5</accession>
<evidence type="ECO:0000313" key="3">
    <source>
        <dbReference type="Proteomes" id="UP000078237"/>
    </source>
</evidence>